<reference evidence="2" key="1">
    <citation type="submission" date="2025-08" db="UniProtKB">
        <authorList>
            <consortium name="Ensembl"/>
        </authorList>
    </citation>
    <scope>IDENTIFICATION</scope>
</reference>
<dbReference type="KEGG" id="stru:115170829"/>
<feature type="region of interest" description="Disordered" evidence="1">
    <location>
        <begin position="53"/>
        <end position="79"/>
    </location>
</feature>
<sequence>MALWKGHRRELGQTSAGVGHMYVQPLPFYVESHKGASLPPLFQRSPLVSTSSHFSVTSRLEHDRKPQTGPLANTRHPRAPPHWNTHFLNELAQQLRDCGTVRLLSQPISEMQDSYRGQSAPQGPLLDHYCTLLALYGQLDPGQTPTVTADPYVSTAHAYYRRFSRSEIAPSSGLEAPSSYLSLNKSSTHSRLPGHKAPPTMSCHPWLPRPSVPLPYGGKHSLYRDSFRVPAPHPAPSGPSPVAIPDWRQAGTETGAGGAKRGLLRDIVEVPKMYLTENRVYGGNRTVLV</sequence>
<evidence type="ECO:0000256" key="1">
    <source>
        <dbReference type="SAM" id="MobiDB-lite"/>
    </source>
</evidence>
<gene>
    <name evidence="2" type="primary">saxo3</name>
</gene>
<dbReference type="PANTHER" id="PTHR37404">
    <property type="entry name" value="HCG1796489"/>
    <property type="match status" value="1"/>
</dbReference>
<evidence type="ECO:0000313" key="2">
    <source>
        <dbReference type="Ensembl" id="ENSSTUP00000011741.1"/>
    </source>
</evidence>
<dbReference type="OrthoDB" id="382863at2759"/>
<dbReference type="PANTHER" id="PTHR37404:SF1">
    <property type="entry name" value="HCG1796489"/>
    <property type="match status" value="1"/>
</dbReference>
<organism evidence="2 3">
    <name type="scientific">Salmo trutta</name>
    <name type="common">Brown trout</name>
    <dbReference type="NCBI Taxonomy" id="8032"/>
    <lineage>
        <taxon>Eukaryota</taxon>
        <taxon>Metazoa</taxon>
        <taxon>Chordata</taxon>
        <taxon>Craniata</taxon>
        <taxon>Vertebrata</taxon>
        <taxon>Euteleostomi</taxon>
        <taxon>Actinopterygii</taxon>
        <taxon>Neopterygii</taxon>
        <taxon>Teleostei</taxon>
        <taxon>Protacanthopterygii</taxon>
        <taxon>Salmoniformes</taxon>
        <taxon>Salmonidae</taxon>
        <taxon>Salmoninae</taxon>
        <taxon>Salmo</taxon>
    </lineage>
</organism>
<keyword evidence="3" id="KW-1185">Reference proteome</keyword>
<reference evidence="2" key="2">
    <citation type="submission" date="2025-09" db="UniProtKB">
        <authorList>
            <consortium name="Ensembl"/>
        </authorList>
    </citation>
    <scope>IDENTIFICATION</scope>
</reference>
<dbReference type="GeneTree" id="ENSGT00940000178247"/>
<evidence type="ECO:0000313" key="3">
    <source>
        <dbReference type="Proteomes" id="UP000472277"/>
    </source>
</evidence>
<dbReference type="AlphaFoldDB" id="A0A673WUG3"/>
<dbReference type="InterPro" id="IPR053347">
    <property type="entry name" value="Axonemal_MT_stabilizer"/>
</dbReference>
<proteinExistence type="predicted"/>
<dbReference type="Ensembl" id="ENSSTUT00000012460.1">
    <property type="protein sequence ID" value="ENSSTUP00000011741.1"/>
    <property type="gene ID" value="ENSSTUG00000005568.1"/>
</dbReference>
<accession>A0A673WUG3</accession>
<dbReference type="Proteomes" id="UP000472277">
    <property type="component" value="Chromosome 32"/>
</dbReference>
<name>A0A673WUG3_SALTR</name>
<dbReference type="CTD" id="101059948"/>
<protein>
    <submittedName>
        <fullName evidence="2">Zgc:193811</fullName>
    </submittedName>
</protein>